<evidence type="ECO:0000313" key="9">
    <source>
        <dbReference type="EMBL" id="VFK71396.1"/>
    </source>
</evidence>
<evidence type="ECO:0000256" key="2">
    <source>
        <dbReference type="ARBA" id="ARBA00022723"/>
    </source>
</evidence>
<sequence>MGNANIQKRRLAPGIIHFQQALSREVCADMVDSVEARGGWVPARTGLYEDGELVDIDVYGTNAGVDATEWQDKGPVILPDLYRLIEAEAASNWALNLTGFSRKAISRYSVGLGLAEHADTGVFNTNRLLTSVSYLNDEYDGGEIVFPRQSITIRPNAGDMLLFFSEYLHGVNPIKEGKRYALILFGENENITSYSFKKK</sequence>
<dbReference type="PANTHER" id="PTHR10869:SF246">
    <property type="entry name" value="TRANSMEMBRANE PROLYL 4-HYDROXYLASE"/>
    <property type="match status" value="1"/>
</dbReference>
<dbReference type="PROSITE" id="PS51471">
    <property type="entry name" value="FE2OG_OXY"/>
    <property type="match status" value="1"/>
</dbReference>
<keyword evidence="2" id="KW-0479">Metal-binding</keyword>
<feature type="domain" description="Fe2OG dioxygenase" evidence="7">
    <location>
        <begin position="98"/>
        <end position="188"/>
    </location>
</feature>
<comment type="cofactor">
    <cofactor evidence="1">
        <name>L-ascorbate</name>
        <dbReference type="ChEBI" id="CHEBI:38290"/>
    </cofactor>
</comment>
<evidence type="ECO:0000256" key="3">
    <source>
        <dbReference type="ARBA" id="ARBA00022896"/>
    </source>
</evidence>
<dbReference type="GO" id="GO:0004656">
    <property type="term" value="F:procollagen-proline 4-dioxygenase activity"/>
    <property type="evidence" value="ECO:0007669"/>
    <property type="project" value="TreeGrafter"/>
</dbReference>
<organism evidence="9">
    <name type="scientific">Candidatus Kentrum sp. UNK</name>
    <dbReference type="NCBI Taxonomy" id="2126344"/>
    <lineage>
        <taxon>Bacteria</taxon>
        <taxon>Pseudomonadati</taxon>
        <taxon>Pseudomonadota</taxon>
        <taxon>Gammaproteobacteria</taxon>
        <taxon>Candidatus Kentrum</taxon>
    </lineage>
</organism>
<keyword evidence="4 9" id="KW-0223">Dioxygenase</keyword>
<dbReference type="InterPro" id="IPR006620">
    <property type="entry name" value="Pro_4_hyd_alph"/>
</dbReference>
<accession>A0A451AZD6</accession>
<keyword evidence="6" id="KW-0408">Iron</keyword>
<proteinExistence type="predicted"/>
<name>A0A451AZD6_9GAMM</name>
<reference evidence="9" key="1">
    <citation type="submission" date="2019-02" db="EMBL/GenBank/DDBJ databases">
        <authorList>
            <person name="Gruber-Vodicka R. H."/>
            <person name="Seah K. B. B."/>
        </authorList>
    </citation>
    <scope>NUCLEOTIDE SEQUENCE</scope>
    <source>
        <strain evidence="9">BECK_BY19</strain>
        <strain evidence="8">BECK_BY8</strain>
    </source>
</reference>
<dbReference type="Pfam" id="PF13640">
    <property type="entry name" value="2OG-FeII_Oxy_3"/>
    <property type="match status" value="1"/>
</dbReference>
<dbReference type="Gene3D" id="2.60.120.620">
    <property type="entry name" value="q2cbj1_9rhob like domain"/>
    <property type="match status" value="1"/>
</dbReference>
<dbReference type="InterPro" id="IPR045054">
    <property type="entry name" value="P4HA-like"/>
</dbReference>
<dbReference type="EMBL" id="CAADFZ010000060">
    <property type="protein sequence ID" value="VFK65262.1"/>
    <property type="molecule type" value="Genomic_DNA"/>
</dbReference>
<protein>
    <submittedName>
        <fullName evidence="9">Predicted 2-oxoglutarate- and Fe(II)-dependent dioxygenase YbiX</fullName>
    </submittedName>
</protein>
<evidence type="ECO:0000256" key="1">
    <source>
        <dbReference type="ARBA" id="ARBA00001961"/>
    </source>
</evidence>
<evidence type="ECO:0000256" key="6">
    <source>
        <dbReference type="ARBA" id="ARBA00023004"/>
    </source>
</evidence>
<dbReference type="GO" id="GO:0005506">
    <property type="term" value="F:iron ion binding"/>
    <property type="evidence" value="ECO:0007669"/>
    <property type="project" value="InterPro"/>
</dbReference>
<evidence type="ECO:0000259" key="7">
    <source>
        <dbReference type="PROSITE" id="PS51471"/>
    </source>
</evidence>
<dbReference type="SMART" id="SM00702">
    <property type="entry name" value="P4Hc"/>
    <property type="match status" value="1"/>
</dbReference>
<keyword evidence="3" id="KW-0847">Vitamin C</keyword>
<dbReference type="PANTHER" id="PTHR10869">
    <property type="entry name" value="PROLYL 4-HYDROXYLASE ALPHA SUBUNIT"/>
    <property type="match status" value="1"/>
</dbReference>
<dbReference type="EMBL" id="CAADGD010000064">
    <property type="protein sequence ID" value="VFK71396.1"/>
    <property type="molecule type" value="Genomic_DNA"/>
</dbReference>
<dbReference type="AlphaFoldDB" id="A0A451AZD6"/>
<dbReference type="InterPro" id="IPR005123">
    <property type="entry name" value="Oxoglu/Fe-dep_dioxygenase_dom"/>
</dbReference>
<evidence type="ECO:0000256" key="5">
    <source>
        <dbReference type="ARBA" id="ARBA00023002"/>
    </source>
</evidence>
<evidence type="ECO:0000256" key="4">
    <source>
        <dbReference type="ARBA" id="ARBA00022964"/>
    </source>
</evidence>
<keyword evidence="5" id="KW-0560">Oxidoreductase</keyword>
<dbReference type="GO" id="GO:0031418">
    <property type="term" value="F:L-ascorbic acid binding"/>
    <property type="evidence" value="ECO:0007669"/>
    <property type="project" value="UniProtKB-KW"/>
</dbReference>
<gene>
    <name evidence="8" type="ORF">BECKUNK1418G_GA0071005_10606</name>
    <name evidence="9" type="ORF">BECKUNK1418H_GA0071006_10646</name>
</gene>
<evidence type="ECO:0000313" key="8">
    <source>
        <dbReference type="EMBL" id="VFK65262.1"/>
    </source>
</evidence>
<dbReference type="InterPro" id="IPR044862">
    <property type="entry name" value="Pro_4_hyd_alph_FE2OG_OXY"/>
</dbReference>